<evidence type="ECO:0000313" key="6">
    <source>
        <dbReference type="EMBL" id="CAL5129234.1"/>
    </source>
</evidence>
<evidence type="ECO:0000256" key="4">
    <source>
        <dbReference type="ARBA" id="ARBA00023136"/>
    </source>
</evidence>
<evidence type="ECO:0000256" key="1">
    <source>
        <dbReference type="ARBA" id="ARBA00004141"/>
    </source>
</evidence>
<evidence type="ECO:0000256" key="2">
    <source>
        <dbReference type="ARBA" id="ARBA00022692"/>
    </source>
</evidence>
<dbReference type="InterPro" id="IPR018499">
    <property type="entry name" value="Tetraspanin/Peripherin"/>
</dbReference>
<proteinExistence type="predicted"/>
<evidence type="ECO:0000256" key="3">
    <source>
        <dbReference type="ARBA" id="ARBA00022989"/>
    </source>
</evidence>
<dbReference type="SUPFAM" id="SSF48652">
    <property type="entry name" value="Tetraspanin"/>
    <property type="match status" value="1"/>
</dbReference>
<evidence type="ECO:0000313" key="7">
    <source>
        <dbReference type="Proteomes" id="UP001497525"/>
    </source>
</evidence>
<sequence length="222" mass="24250">MMLSGLITPLLTATGQNNEAAIVSEMLTEILGTTSFIGTVVFALGVTFTVLSGLGYCGACCNFKILLYLYAILMGIIGVALLAFVIAYFSNKDLFGDRVIELFQDSVNKYQSMRANTVHSLIVGLIQTPLKCCGVDNGTLEFKNMANQDFYQGIQYNNLSHPIPCCMMNNEYRLTGPGCPALFNETNSYIAQGCRGPLKSKFYHYTDYVAFGLIGVLFVLAS</sequence>
<accession>A0AAV2SWB3</accession>
<organism evidence="6 7">
    <name type="scientific">Calicophoron daubneyi</name>
    <name type="common">Rumen fluke</name>
    <name type="synonym">Paramphistomum daubneyi</name>
    <dbReference type="NCBI Taxonomy" id="300641"/>
    <lineage>
        <taxon>Eukaryota</taxon>
        <taxon>Metazoa</taxon>
        <taxon>Spiralia</taxon>
        <taxon>Lophotrochozoa</taxon>
        <taxon>Platyhelminthes</taxon>
        <taxon>Trematoda</taxon>
        <taxon>Digenea</taxon>
        <taxon>Plagiorchiida</taxon>
        <taxon>Pronocephalata</taxon>
        <taxon>Paramphistomoidea</taxon>
        <taxon>Paramphistomidae</taxon>
        <taxon>Calicophoron</taxon>
    </lineage>
</organism>
<dbReference type="Gene3D" id="1.10.1450.10">
    <property type="entry name" value="Tetraspanin"/>
    <property type="match status" value="1"/>
</dbReference>
<gene>
    <name evidence="6" type="ORF">CDAUBV1_LOCUS178</name>
</gene>
<dbReference type="PANTHER" id="PTHR19282:SF544">
    <property type="entry name" value="TETRASPANIN"/>
    <property type="match status" value="1"/>
</dbReference>
<dbReference type="InterPro" id="IPR008952">
    <property type="entry name" value="Tetraspanin_EC2_sf"/>
</dbReference>
<name>A0AAV2SWB3_CALDB</name>
<dbReference type="EMBL" id="CAXLJL010000001">
    <property type="protein sequence ID" value="CAL5129234.1"/>
    <property type="molecule type" value="Genomic_DNA"/>
</dbReference>
<feature type="transmembrane region" description="Helical" evidence="5">
    <location>
        <begin position="65"/>
        <end position="89"/>
    </location>
</feature>
<comment type="subcellular location">
    <subcellularLocation>
        <location evidence="1">Membrane</location>
        <topology evidence="1">Multi-pass membrane protein</topology>
    </subcellularLocation>
</comment>
<comment type="caution">
    <text evidence="6">The sequence shown here is derived from an EMBL/GenBank/DDBJ whole genome shotgun (WGS) entry which is preliminary data.</text>
</comment>
<feature type="transmembrane region" description="Helical" evidence="5">
    <location>
        <begin position="202"/>
        <end position="221"/>
    </location>
</feature>
<dbReference type="Proteomes" id="UP001497525">
    <property type="component" value="Unassembled WGS sequence"/>
</dbReference>
<keyword evidence="4 5" id="KW-0472">Membrane</keyword>
<reference evidence="6" key="1">
    <citation type="submission" date="2024-06" db="EMBL/GenBank/DDBJ databases">
        <authorList>
            <person name="Liu X."/>
            <person name="Lenzi L."/>
            <person name="Haldenby T S."/>
            <person name="Uol C."/>
        </authorList>
    </citation>
    <scope>NUCLEOTIDE SEQUENCE</scope>
</reference>
<dbReference type="AlphaFoldDB" id="A0AAV2SWB3"/>
<dbReference type="PANTHER" id="PTHR19282">
    <property type="entry name" value="TETRASPANIN"/>
    <property type="match status" value="1"/>
</dbReference>
<dbReference type="Pfam" id="PF00335">
    <property type="entry name" value="Tetraspanin"/>
    <property type="match status" value="1"/>
</dbReference>
<keyword evidence="3 5" id="KW-1133">Transmembrane helix</keyword>
<dbReference type="GO" id="GO:0005886">
    <property type="term" value="C:plasma membrane"/>
    <property type="evidence" value="ECO:0007669"/>
    <property type="project" value="TreeGrafter"/>
</dbReference>
<protein>
    <recommendedName>
        <fullName evidence="8">Tetraspanin</fullName>
    </recommendedName>
</protein>
<feature type="transmembrane region" description="Helical" evidence="5">
    <location>
        <begin position="36"/>
        <end position="58"/>
    </location>
</feature>
<evidence type="ECO:0000256" key="5">
    <source>
        <dbReference type="SAM" id="Phobius"/>
    </source>
</evidence>
<keyword evidence="2 5" id="KW-0812">Transmembrane</keyword>
<evidence type="ECO:0008006" key="8">
    <source>
        <dbReference type="Google" id="ProtNLM"/>
    </source>
</evidence>